<gene>
    <name evidence="2" type="ORF">PLOB_00048989</name>
</gene>
<feature type="transmembrane region" description="Helical" evidence="1">
    <location>
        <begin position="602"/>
        <end position="623"/>
    </location>
</feature>
<organism evidence="2 3">
    <name type="scientific">Porites lobata</name>
    <dbReference type="NCBI Taxonomy" id="104759"/>
    <lineage>
        <taxon>Eukaryota</taxon>
        <taxon>Metazoa</taxon>
        <taxon>Cnidaria</taxon>
        <taxon>Anthozoa</taxon>
        <taxon>Hexacorallia</taxon>
        <taxon>Scleractinia</taxon>
        <taxon>Fungiina</taxon>
        <taxon>Poritidae</taxon>
        <taxon>Porites</taxon>
    </lineage>
</organism>
<evidence type="ECO:0000256" key="1">
    <source>
        <dbReference type="SAM" id="Phobius"/>
    </source>
</evidence>
<dbReference type="Proteomes" id="UP001159405">
    <property type="component" value="Unassembled WGS sequence"/>
</dbReference>
<dbReference type="EMBL" id="CALNXK010000093">
    <property type="protein sequence ID" value="CAH3152293.1"/>
    <property type="molecule type" value="Genomic_DNA"/>
</dbReference>
<keyword evidence="3" id="KW-1185">Reference proteome</keyword>
<keyword evidence="1" id="KW-1133">Transmembrane helix</keyword>
<proteinExistence type="predicted"/>
<evidence type="ECO:0000313" key="2">
    <source>
        <dbReference type="EMBL" id="CAH3152293.1"/>
    </source>
</evidence>
<protein>
    <submittedName>
        <fullName evidence="2">Uncharacterized protein</fullName>
    </submittedName>
</protein>
<reference evidence="2 3" key="1">
    <citation type="submission" date="2022-05" db="EMBL/GenBank/DDBJ databases">
        <authorList>
            <consortium name="Genoscope - CEA"/>
            <person name="William W."/>
        </authorList>
    </citation>
    <scope>NUCLEOTIDE SEQUENCE [LARGE SCALE GENOMIC DNA]</scope>
</reference>
<comment type="caution">
    <text evidence="2">The sequence shown here is derived from an EMBL/GenBank/DDBJ whole genome shotgun (WGS) entry which is preliminary data.</text>
</comment>
<sequence length="697" mass="79714">MENVCERGSRLRSVSEKCWGATNYYSGKEAVLRGYSRPVWLCFGHAKKLQVESQRRCCFPSENAGTQRNNLLPCPQRILTVATNLENYQGGAFLCPSHLNLVDEAPIFTNHALYKPPTTRKKIFIFCIKFCPIHLYTKCTTSVLCTTREKKTTWRDGTSQTAPLQSVNELAEAKQLITKLQSENVALNERCNKLEEPTFDEQFKTFHKCLTKHYKDGGQRLYDPAGMEKFANECTPGLFDRALCLVKNDEKQQLSKKRHEILRLRVVALLHQLSYFTNQKNNPLQQDCGLHLSFHGASDDALTAGSLLGFSTYPRSVLNHKKGLSGKSIHKTQAIVESAIKSIKDPKQSQLSKCLHMCTGVVDHQESIPAMPTTRNVHRVVPVRIAGGAIVNCRGGIDANKVNELFQEHLSNYFTFSYLDSLPADFSQFDLTNVNKSLVELRVYTDEARHDLDLLSNTWLVDEFEQSLKSKANYRQAMQHLNEVCSSLSEYMEKNLLLLAGDWPTWLLTLQWKPDVDPDRVLSVVPWQGPFHISLNSQEDVGANFRCFFEKLYKHLFGQRKVLPSKPKPHRISTLITTAFGGWLTVKTAALPAFGQCKDPEYVLLVFLLDELVPLVFYFYSVIFRGGDQRKWVDAMIRLALMFIIQRRRHYDKATLCQLSDLVHQQEAIPSFQELLEQWLNELTEKKVEVFHSLLQR</sequence>
<keyword evidence="1" id="KW-0472">Membrane</keyword>
<evidence type="ECO:0000313" key="3">
    <source>
        <dbReference type="Proteomes" id="UP001159405"/>
    </source>
</evidence>
<keyword evidence="1" id="KW-0812">Transmembrane</keyword>
<accession>A0ABN8Q0W3</accession>
<name>A0ABN8Q0W3_9CNID</name>